<accession>A0A2A4K246</accession>
<dbReference type="InterPro" id="IPR002110">
    <property type="entry name" value="Ankyrin_rpt"/>
</dbReference>
<comment type="caution">
    <text evidence="8">The sequence shown here is derived from an EMBL/GenBank/DDBJ whole genome shotgun (WGS) entry which is preliminary data.</text>
</comment>
<dbReference type="PANTHER" id="PTHR24173:SF85">
    <property type="entry name" value="PROTEIN FEM-1 HOMOLOG CG6966"/>
    <property type="match status" value="1"/>
</dbReference>
<keyword evidence="3" id="KW-0833">Ubl conjugation pathway</keyword>
<sequence length="783" mass="86235">MSAGVWDLMPSRCRWIETLRHCGKTLLRRQRRLLRRLKKAYLHSWRSADELNMLVGAKVGGATPLVIACRNGHYDVAEYLIERCKADIEQPGSVTFDGETIEGAPPLWCAAAAGHLQLVKLLVRAGANVNSTTRTHSTPLRAACFDGHSDIVKFLVENGADIEIANRHGHTCLMIACYKGHIRIAKYLLSLNADVNRKSVKGNTALHDCAESGSLNILKMLLGHGATMDVDSYGMTPLLAASVTGHTHIVEHLINAEYGLVTRQQRIDALELLGATYVDKRRDMVGALALWKRAMDDRFPADGSEPIPKPKDIPRIEAYDYAVEPSNAQQLEEILADPDGMRMQALVIRERILGPAHPDTSYYVRYRGAVYADAGRFARCRQLWHHALDMQRAVLPPLSPLTQSSLYSFAELFSYMLAERARPPLRGRIVPPVTFEDIEPVFRKTLSEIDRGMELLDSKLSIDREQTLSTLQRVLVISLHLAALMARLLEEPDCTEEVSRKIHKAVYSLVKLDIKVRQGRGALHVACSAEGAREPYSHALSCLQIPFALAAALRRNLVLAGAGEHRVVALASCTSSAWSDCIIMLAPGVPPHALHAELYTERAWLAAPGEPAPAAAGLVQLMLRLGAPDARDADGNTPLHLVCKVRHTPSTLNYILERAWLAAPGEPAPAAAGLVQLMLRLGAPPDARDADGNTPLHLVCKLNPCPAEVVRELLSHGAHIDTVNYEGETPEEILKSTQQSLTAIVNPLRYTTLKCLAARTVKNYRLPYRHVIPQCLHSTVITH</sequence>
<feature type="repeat" description="ANK" evidence="7">
    <location>
        <begin position="102"/>
        <end position="134"/>
    </location>
</feature>
<dbReference type="Gene3D" id="1.25.40.20">
    <property type="entry name" value="Ankyrin repeat-containing domain"/>
    <property type="match status" value="3"/>
</dbReference>
<name>A0A2A4K246_HELVI</name>
<dbReference type="PRINTS" id="PR01415">
    <property type="entry name" value="ANKYRIN"/>
</dbReference>
<evidence type="ECO:0000256" key="7">
    <source>
        <dbReference type="PROSITE-ProRule" id="PRU00023"/>
    </source>
</evidence>
<dbReference type="Pfam" id="PF13637">
    <property type="entry name" value="Ank_4"/>
    <property type="match status" value="1"/>
</dbReference>
<dbReference type="FunFam" id="1.25.40.10:FF:000104">
    <property type="entry name" value="Fem-1 homolog c (C.elegans)"/>
    <property type="match status" value="1"/>
</dbReference>
<feature type="repeat" description="ANK" evidence="7">
    <location>
        <begin position="60"/>
        <end position="83"/>
    </location>
</feature>
<keyword evidence="4" id="KW-0802">TPR repeat</keyword>
<evidence type="ECO:0000256" key="3">
    <source>
        <dbReference type="ARBA" id="ARBA00022786"/>
    </source>
</evidence>
<dbReference type="Pfam" id="PF00023">
    <property type="entry name" value="Ank"/>
    <property type="match status" value="1"/>
</dbReference>
<gene>
    <name evidence="8" type="ORF">B5V51_5712</name>
</gene>
<evidence type="ECO:0000256" key="6">
    <source>
        <dbReference type="ARBA" id="ARBA00038500"/>
    </source>
</evidence>
<feature type="repeat" description="ANK" evidence="7">
    <location>
        <begin position="135"/>
        <end position="167"/>
    </location>
</feature>
<dbReference type="EMBL" id="NWSH01000256">
    <property type="protein sequence ID" value="PCG77974.1"/>
    <property type="molecule type" value="Genomic_DNA"/>
</dbReference>
<protein>
    <recommendedName>
        <fullName evidence="9">Protein fem-1 homolog CG6966</fullName>
    </recommendedName>
</protein>
<evidence type="ECO:0000256" key="1">
    <source>
        <dbReference type="ARBA" id="ARBA00004906"/>
    </source>
</evidence>
<evidence type="ECO:0000256" key="5">
    <source>
        <dbReference type="ARBA" id="ARBA00023043"/>
    </source>
</evidence>
<dbReference type="SMART" id="SM00248">
    <property type="entry name" value="ANK"/>
    <property type="match status" value="8"/>
</dbReference>
<dbReference type="PANTHER" id="PTHR24173">
    <property type="entry name" value="ANKYRIN REPEAT CONTAINING"/>
    <property type="match status" value="1"/>
</dbReference>
<dbReference type="PROSITE" id="PS50297">
    <property type="entry name" value="ANK_REP_REGION"/>
    <property type="match status" value="6"/>
</dbReference>
<feature type="repeat" description="ANK" evidence="7">
    <location>
        <begin position="691"/>
        <end position="725"/>
    </location>
</feature>
<dbReference type="STRING" id="7102.A0A2A4K246"/>
<evidence type="ECO:0008006" key="9">
    <source>
        <dbReference type="Google" id="ProtNLM"/>
    </source>
</evidence>
<dbReference type="PROSITE" id="PS50088">
    <property type="entry name" value="ANK_REPEAT"/>
    <property type="match status" value="6"/>
</dbReference>
<evidence type="ECO:0000313" key="8">
    <source>
        <dbReference type="EMBL" id="PCG77974.1"/>
    </source>
</evidence>
<evidence type="ECO:0000256" key="2">
    <source>
        <dbReference type="ARBA" id="ARBA00022737"/>
    </source>
</evidence>
<dbReference type="AlphaFoldDB" id="A0A2A4K246"/>
<dbReference type="InterPro" id="IPR011990">
    <property type="entry name" value="TPR-like_helical_dom_sf"/>
</dbReference>
<dbReference type="Pfam" id="PF12796">
    <property type="entry name" value="Ank_2"/>
    <property type="match status" value="1"/>
</dbReference>
<keyword evidence="2" id="KW-0677">Repeat</keyword>
<keyword evidence="5 7" id="KW-0040">ANK repeat</keyword>
<feature type="repeat" description="ANK" evidence="7">
    <location>
        <begin position="201"/>
        <end position="233"/>
    </location>
</feature>
<dbReference type="Gene3D" id="1.25.40.10">
    <property type="entry name" value="Tetratricopeptide repeat domain"/>
    <property type="match status" value="1"/>
</dbReference>
<comment type="similarity">
    <text evidence="6">Belongs to the fem-1 family.</text>
</comment>
<feature type="repeat" description="ANK" evidence="7">
    <location>
        <begin position="168"/>
        <end position="200"/>
    </location>
</feature>
<comment type="pathway">
    <text evidence="1">Protein modification; protein ubiquitination.</text>
</comment>
<organism evidence="8">
    <name type="scientific">Heliothis virescens</name>
    <name type="common">Tobacco budworm moth</name>
    <dbReference type="NCBI Taxonomy" id="7102"/>
    <lineage>
        <taxon>Eukaryota</taxon>
        <taxon>Metazoa</taxon>
        <taxon>Ecdysozoa</taxon>
        <taxon>Arthropoda</taxon>
        <taxon>Hexapoda</taxon>
        <taxon>Insecta</taxon>
        <taxon>Pterygota</taxon>
        <taxon>Neoptera</taxon>
        <taxon>Endopterygota</taxon>
        <taxon>Lepidoptera</taxon>
        <taxon>Glossata</taxon>
        <taxon>Ditrysia</taxon>
        <taxon>Noctuoidea</taxon>
        <taxon>Noctuidae</taxon>
        <taxon>Heliothinae</taxon>
        <taxon>Heliothis</taxon>
    </lineage>
</organism>
<dbReference type="InterPro" id="IPR036770">
    <property type="entry name" value="Ankyrin_rpt-contain_sf"/>
</dbReference>
<dbReference type="Pfam" id="PF13606">
    <property type="entry name" value="Ank_3"/>
    <property type="match status" value="1"/>
</dbReference>
<dbReference type="SUPFAM" id="SSF48403">
    <property type="entry name" value="Ankyrin repeat"/>
    <property type="match status" value="2"/>
</dbReference>
<reference evidence="8" key="1">
    <citation type="submission" date="2017-09" db="EMBL/GenBank/DDBJ databases">
        <title>Contemporary evolution of a Lepidopteran species, Heliothis virescens, in response to modern agricultural practices.</title>
        <authorList>
            <person name="Fritz M.L."/>
            <person name="Deyonke A.M."/>
            <person name="Papanicolaou A."/>
            <person name="Micinski S."/>
            <person name="Westbrook J."/>
            <person name="Gould F."/>
        </authorList>
    </citation>
    <scope>NUCLEOTIDE SEQUENCE [LARGE SCALE GENOMIC DNA]</scope>
    <source>
        <strain evidence="8">HvINT-</strain>
        <tissue evidence="8">Whole body</tissue>
    </source>
</reference>
<proteinExistence type="inferred from homology"/>
<evidence type="ECO:0000256" key="4">
    <source>
        <dbReference type="ARBA" id="ARBA00022803"/>
    </source>
</evidence>